<gene>
    <name evidence="1" type="ORF">TNCT_310941</name>
</gene>
<name>A0A8X6KWH2_TRICU</name>
<organism evidence="1 2">
    <name type="scientific">Trichonephila clavata</name>
    <name type="common">Joro spider</name>
    <name type="synonym">Nephila clavata</name>
    <dbReference type="NCBI Taxonomy" id="2740835"/>
    <lineage>
        <taxon>Eukaryota</taxon>
        <taxon>Metazoa</taxon>
        <taxon>Ecdysozoa</taxon>
        <taxon>Arthropoda</taxon>
        <taxon>Chelicerata</taxon>
        <taxon>Arachnida</taxon>
        <taxon>Araneae</taxon>
        <taxon>Araneomorphae</taxon>
        <taxon>Entelegynae</taxon>
        <taxon>Araneoidea</taxon>
        <taxon>Nephilidae</taxon>
        <taxon>Trichonephila</taxon>
    </lineage>
</organism>
<comment type="caution">
    <text evidence="1">The sequence shown here is derived from an EMBL/GenBank/DDBJ whole genome shotgun (WGS) entry which is preliminary data.</text>
</comment>
<accession>A0A8X6KWH2</accession>
<dbReference type="Proteomes" id="UP000887116">
    <property type="component" value="Unassembled WGS sequence"/>
</dbReference>
<proteinExistence type="predicted"/>
<evidence type="ECO:0000313" key="1">
    <source>
        <dbReference type="EMBL" id="GFQ87724.1"/>
    </source>
</evidence>
<dbReference type="EMBL" id="BMAO01033201">
    <property type="protein sequence ID" value="GFQ87724.1"/>
    <property type="molecule type" value="Genomic_DNA"/>
</dbReference>
<keyword evidence="2" id="KW-1185">Reference proteome</keyword>
<protein>
    <submittedName>
        <fullName evidence="1">Uncharacterized protein</fullName>
    </submittedName>
</protein>
<reference evidence="1" key="1">
    <citation type="submission" date="2020-07" db="EMBL/GenBank/DDBJ databases">
        <title>Multicomponent nature underlies the extraordinary mechanical properties of spider dragline silk.</title>
        <authorList>
            <person name="Kono N."/>
            <person name="Nakamura H."/>
            <person name="Mori M."/>
            <person name="Yoshida Y."/>
            <person name="Ohtoshi R."/>
            <person name="Malay A.D."/>
            <person name="Moran D.A.P."/>
            <person name="Tomita M."/>
            <person name="Numata K."/>
            <person name="Arakawa K."/>
        </authorList>
    </citation>
    <scope>NUCLEOTIDE SEQUENCE</scope>
</reference>
<dbReference type="AlphaFoldDB" id="A0A8X6KWH2"/>
<sequence length="113" mass="13498">MGTIPCCNHGNGNHLNEKTAIACYHNQLGHSNIAFPIHIYFRKISKTWEKFFTKDYDPEYLRTDIFLVKCYLKSDFSRIQSRKEANSFPYQTTKYVIEWQVLENMCFTQQSWE</sequence>
<evidence type="ECO:0000313" key="2">
    <source>
        <dbReference type="Proteomes" id="UP000887116"/>
    </source>
</evidence>